<evidence type="ECO:0000313" key="1">
    <source>
        <dbReference type="EMBL" id="KAK8848743.1"/>
    </source>
</evidence>
<keyword evidence="2" id="KW-1185">Reference proteome</keyword>
<dbReference type="EMBL" id="JAPCWZ010000010">
    <property type="protein sequence ID" value="KAK8848743.1"/>
    <property type="molecule type" value="Genomic_DNA"/>
</dbReference>
<sequence length="91" mass="10544">MPKGIEESAYTRNLKTNVSITYDHILLNTRDPVRSPIYKQQRAELVLGSVTTWESSVLYVFVFLIFISSFCLSEWLQHHFGISYEVNSVKT</sequence>
<evidence type="ECO:0000313" key="2">
    <source>
        <dbReference type="Proteomes" id="UP001390339"/>
    </source>
</evidence>
<proteinExistence type="predicted"/>
<accession>A0ABR2HLC4</accession>
<name>A0ABR2HLC4_9PEZI</name>
<gene>
    <name evidence="1" type="ORF">PGQ11_015223</name>
</gene>
<organism evidence="1 2">
    <name type="scientific">Apiospora arundinis</name>
    <dbReference type="NCBI Taxonomy" id="335852"/>
    <lineage>
        <taxon>Eukaryota</taxon>
        <taxon>Fungi</taxon>
        <taxon>Dikarya</taxon>
        <taxon>Ascomycota</taxon>
        <taxon>Pezizomycotina</taxon>
        <taxon>Sordariomycetes</taxon>
        <taxon>Xylariomycetidae</taxon>
        <taxon>Amphisphaeriales</taxon>
        <taxon>Apiosporaceae</taxon>
        <taxon>Apiospora</taxon>
    </lineage>
</organism>
<reference evidence="1 2" key="1">
    <citation type="journal article" date="2024" name="IMA Fungus">
        <title>Apiospora arundinis, a panoply of carbohydrate-active enzymes and secondary metabolites.</title>
        <authorList>
            <person name="Sorensen T."/>
            <person name="Petersen C."/>
            <person name="Muurmann A.T."/>
            <person name="Christiansen J.V."/>
            <person name="Brundto M.L."/>
            <person name="Overgaard C.K."/>
            <person name="Boysen A.T."/>
            <person name="Wollenberg R.D."/>
            <person name="Larsen T.O."/>
            <person name="Sorensen J.L."/>
            <person name="Nielsen K.L."/>
            <person name="Sondergaard T.E."/>
        </authorList>
    </citation>
    <scope>NUCLEOTIDE SEQUENCE [LARGE SCALE GENOMIC DNA]</scope>
    <source>
        <strain evidence="1 2">AAU 773</strain>
    </source>
</reference>
<protein>
    <submittedName>
        <fullName evidence="1">Uncharacterized protein</fullName>
    </submittedName>
</protein>
<comment type="caution">
    <text evidence="1">The sequence shown here is derived from an EMBL/GenBank/DDBJ whole genome shotgun (WGS) entry which is preliminary data.</text>
</comment>
<dbReference type="Proteomes" id="UP001390339">
    <property type="component" value="Unassembled WGS sequence"/>
</dbReference>